<accession>A0A1E7EL95</accession>
<dbReference type="AlphaFoldDB" id="A0A1E7EL95"/>
<dbReference type="InParanoid" id="A0A1E7EL95"/>
<gene>
    <name evidence="5" type="ORF">FRACYDRAFT_254233</name>
</gene>
<protein>
    <recommendedName>
        <fullName evidence="4">Plastid lipid-associated protein/fibrillin conserved domain-containing protein</fullName>
    </recommendedName>
</protein>
<sequence>MRRINSSSGTKHYFHYYDYCLYNVIVVILFVSSSSPLSFSFSFPFSASTTTGVAAFFLQDISQRQQQRTNNNNINNVLLPELDNLIIASKNGLDTSYEAVVKEKMIEISKLRNYDMDQRESLSGSWELIYTTEKEINFFKTWPFADVTSITQKLDLFDTQIINNFINFEGGGLFAVTGAVEAADAAAITAITAMTKNTSGNDKGDGNKEGTTKNGDNGDRNGNVEGENYDRVTFEFKSAKIIAWNKELDNLPPIGSGWFDTMFCNDEYALRCDSRQDWSIFRRIGI</sequence>
<organism evidence="5 6">
    <name type="scientific">Fragilariopsis cylindrus CCMP1102</name>
    <dbReference type="NCBI Taxonomy" id="635003"/>
    <lineage>
        <taxon>Eukaryota</taxon>
        <taxon>Sar</taxon>
        <taxon>Stramenopiles</taxon>
        <taxon>Ochrophyta</taxon>
        <taxon>Bacillariophyta</taxon>
        <taxon>Bacillariophyceae</taxon>
        <taxon>Bacillariophycidae</taxon>
        <taxon>Bacillariales</taxon>
        <taxon>Bacillariaceae</taxon>
        <taxon>Fragilariopsis</taxon>
    </lineage>
</organism>
<evidence type="ECO:0000256" key="1">
    <source>
        <dbReference type="ARBA" id="ARBA00004474"/>
    </source>
</evidence>
<keyword evidence="6" id="KW-1185">Reference proteome</keyword>
<proteinExistence type="predicted"/>
<feature type="domain" description="Plastid lipid-associated protein/fibrillin conserved" evidence="4">
    <location>
        <begin position="116"/>
        <end position="181"/>
    </location>
</feature>
<reference evidence="5 6" key="1">
    <citation type="submission" date="2016-09" db="EMBL/GenBank/DDBJ databases">
        <title>Extensive genetic diversity and differential bi-allelic expression allows diatom success in the polar Southern Ocean.</title>
        <authorList>
            <consortium name="DOE Joint Genome Institute"/>
            <person name="Mock T."/>
            <person name="Otillar R.P."/>
            <person name="Strauss J."/>
            <person name="Dupont C."/>
            <person name="Frickenhaus S."/>
            <person name="Maumus F."/>
            <person name="Mcmullan M."/>
            <person name="Sanges R."/>
            <person name="Schmutz J."/>
            <person name="Toseland A."/>
            <person name="Valas R."/>
            <person name="Veluchamy A."/>
            <person name="Ward B.J."/>
            <person name="Allen A."/>
            <person name="Barry K."/>
            <person name="Falciatore A."/>
            <person name="Ferrante M."/>
            <person name="Fortunato A.E."/>
            <person name="Gloeckner G."/>
            <person name="Gruber A."/>
            <person name="Hipkin R."/>
            <person name="Janech M."/>
            <person name="Kroth P."/>
            <person name="Leese F."/>
            <person name="Lindquist E."/>
            <person name="Lyon B.R."/>
            <person name="Martin J."/>
            <person name="Mayer C."/>
            <person name="Parker M."/>
            <person name="Quesneville H."/>
            <person name="Raymond J."/>
            <person name="Uhlig C."/>
            <person name="Valentin K.U."/>
            <person name="Worden A.Z."/>
            <person name="Armbrust E.V."/>
            <person name="Bowler C."/>
            <person name="Green B."/>
            <person name="Moulton V."/>
            <person name="Van Oosterhout C."/>
            <person name="Grigoriev I."/>
        </authorList>
    </citation>
    <scope>NUCLEOTIDE SEQUENCE [LARGE SCALE GENOMIC DNA]</scope>
    <source>
        <strain evidence="5 6">CCMP1102</strain>
    </source>
</reference>
<dbReference type="GO" id="GO:0009536">
    <property type="term" value="C:plastid"/>
    <property type="evidence" value="ECO:0007669"/>
    <property type="project" value="UniProtKB-SubCell"/>
</dbReference>
<evidence type="ECO:0000313" key="6">
    <source>
        <dbReference type="Proteomes" id="UP000095751"/>
    </source>
</evidence>
<dbReference type="OrthoDB" id="423069at2759"/>
<name>A0A1E7EL95_9STRA</name>
<evidence type="ECO:0000313" key="5">
    <source>
        <dbReference type="EMBL" id="OEU06678.1"/>
    </source>
</evidence>
<dbReference type="Proteomes" id="UP000095751">
    <property type="component" value="Unassembled WGS sequence"/>
</dbReference>
<dbReference type="Pfam" id="PF04755">
    <property type="entry name" value="PAP_fibrillin"/>
    <property type="match status" value="1"/>
</dbReference>
<feature type="region of interest" description="Disordered" evidence="3">
    <location>
        <begin position="197"/>
        <end position="226"/>
    </location>
</feature>
<evidence type="ECO:0000256" key="2">
    <source>
        <dbReference type="ARBA" id="ARBA00022640"/>
    </source>
</evidence>
<keyword evidence="2" id="KW-0934">Plastid</keyword>
<evidence type="ECO:0000256" key="3">
    <source>
        <dbReference type="SAM" id="MobiDB-lite"/>
    </source>
</evidence>
<dbReference type="KEGG" id="fcy:FRACYDRAFT_254233"/>
<comment type="subcellular location">
    <subcellularLocation>
        <location evidence="1">Plastid</location>
    </subcellularLocation>
</comment>
<feature type="compositionally biased region" description="Basic and acidic residues" evidence="3">
    <location>
        <begin position="202"/>
        <end position="219"/>
    </location>
</feature>
<dbReference type="EMBL" id="KV784405">
    <property type="protein sequence ID" value="OEU06678.1"/>
    <property type="molecule type" value="Genomic_DNA"/>
</dbReference>
<dbReference type="InterPro" id="IPR006843">
    <property type="entry name" value="PAP/fibrillin_dom"/>
</dbReference>
<evidence type="ECO:0000259" key="4">
    <source>
        <dbReference type="Pfam" id="PF04755"/>
    </source>
</evidence>